<dbReference type="SUPFAM" id="SSF55811">
    <property type="entry name" value="Nudix"/>
    <property type="match status" value="1"/>
</dbReference>
<dbReference type="PRINTS" id="PR00502">
    <property type="entry name" value="NUDIXFAMILY"/>
</dbReference>
<feature type="domain" description="Nudix hydrolase" evidence="3">
    <location>
        <begin position="9"/>
        <end position="143"/>
    </location>
</feature>
<dbReference type="CDD" id="cd02883">
    <property type="entry name" value="NUDIX_Hydrolase"/>
    <property type="match status" value="1"/>
</dbReference>
<dbReference type="EMBL" id="BAAARV010000022">
    <property type="protein sequence ID" value="GAA2342548.1"/>
    <property type="molecule type" value="Genomic_DNA"/>
</dbReference>
<proteinExistence type="predicted"/>
<protein>
    <submittedName>
        <fullName evidence="4">NUDIX domain-containing protein</fullName>
    </submittedName>
</protein>
<evidence type="ECO:0000313" key="4">
    <source>
        <dbReference type="EMBL" id="GAA2342548.1"/>
    </source>
</evidence>
<evidence type="ECO:0000313" key="5">
    <source>
        <dbReference type="Proteomes" id="UP001501444"/>
    </source>
</evidence>
<comment type="caution">
    <text evidence="4">The sequence shown here is derived from an EMBL/GenBank/DDBJ whole genome shotgun (WGS) entry which is preliminary data.</text>
</comment>
<dbReference type="InterPro" id="IPR015797">
    <property type="entry name" value="NUDIX_hydrolase-like_dom_sf"/>
</dbReference>
<dbReference type="InterPro" id="IPR020476">
    <property type="entry name" value="Nudix_hydrolase"/>
</dbReference>
<evidence type="ECO:0000256" key="2">
    <source>
        <dbReference type="ARBA" id="ARBA00022801"/>
    </source>
</evidence>
<comment type="cofactor">
    <cofactor evidence="1">
        <name>Mg(2+)</name>
        <dbReference type="ChEBI" id="CHEBI:18420"/>
    </cofactor>
</comment>
<gene>
    <name evidence="4" type="ORF">GCM10010170_026790</name>
</gene>
<accession>A0ABP5SZZ3</accession>
<evidence type="ECO:0000256" key="1">
    <source>
        <dbReference type="ARBA" id="ARBA00001946"/>
    </source>
</evidence>
<dbReference type="Pfam" id="PF00293">
    <property type="entry name" value="NUDIX"/>
    <property type="match status" value="1"/>
</dbReference>
<keyword evidence="2" id="KW-0378">Hydrolase</keyword>
<dbReference type="InterPro" id="IPR000086">
    <property type="entry name" value="NUDIX_hydrolase_dom"/>
</dbReference>
<dbReference type="PANTHER" id="PTHR43046">
    <property type="entry name" value="GDP-MANNOSE MANNOSYL HYDROLASE"/>
    <property type="match status" value="1"/>
</dbReference>
<keyword evidence="5" id="KW-1185">Reference proteome</keyword>
<evidence type="ECO:0000259" key="3">
    <source>
        <dbReference type="PROSITE" id="PS51462"/>
    </source>
</evidence>
<dbReference type="PANTHER" id="PTHR43046:SF14">
    <property type="entry name" value="MUTT_NUDIX FAMILY PROTEIN"/>
    <property type="match status" value="1"/>
</dbReference>
<dbReference type="RefSeq" id="WP_344612650.1">
    <property type="nucleotide sequence ID" value="NZ_BAAARV010000022.1"/>
</dbReference>
<dbReference type="PROSITE" id="PS51462">
    <property type="entry name" value="NUDIX"/>
    <property type="match status" value="1"/>
</dbReference>
<organism evidence="4 5">
    <name type="scientific">Dactylosporangium salmoneum</name>
    <dbReference type="NCBI Taxonomy" id="53361"/>
    <lineage>
        <taxon>Bacteria</taxon>
        <taxon>Bacillati</taxon>
        <taxon>Actinomycetota</taxon>
        <taxon>Actinomycetes</taxon>
        <taxon>Micromonosporales</taxon>
        <taxon>Micromonosporaceae</taxon>
        <taxon>Dactylosporangium</taxon>
    </lineage>
</organism>
<dbReference type="Proteomes" id="UP001501444">
    <property type="component" value="Unassembled WGS sequence"/>
</dbReference>
<reference evidence="5" key="1">
    <citation type="journal article" date="2019" name="Int. J. Syst. Evol. Microbiol.">
        <title>The Global Catalogue of Microorganisms (GCM) 10K type strain sequencing project: providing services to taxonomists for standard genome sequencing and annotation.</title>
        <authorList>
            <consortium name="The Broad Institute Genomics Platform"/>
            <consortium name="The Broad Institute Genome Sequencing Center for Infectious Disease"/>
            <person name="Wu L."/>
            <person name="Ma J."/>
        </authorList>
    </citation>
    <scope>NUCLEOTIDE SEQUENCE [LARGE SCALE GENOMIC DNA]</scope>
    <source>
        <strain evidence="5">JCM 3272</strain>
    </source>
</reference>
<dbReference type="Gene3D" id="3.90.79.10">
    <property type="entry name" value="Nucleoside Triphosphate Pyrophosphohydrolase"/>
    <property type="match status" value="1"/>
</dbReference>
<name>A0ABP5SZZ3_9ACTN</name>
<sequence>MSYSTLSNGSHVTSAVAAVIEDAAGRVLLCRQAGGHQLWGLPGGRIREAESPVHAVIRDIREETGLEAEITELIGLYQLTGDGCGAATPDLFVHVFRGRLDGGGGPALNAPGRISSLAWHTPDNLPTPLTVTTRTAIADATAGQTGVIREVERDPEPEVVDA</sequence>